<name>A0A2P2J658_RHIMU</name>
<evidence type="ECO:0000313" key="1">
    <source>
        <dbReference type="EMBL" id="MBW88887.1"/>
    </source>
</evidence>
<accession>A0A2P2J658</accession>
<reference evidence="1" key="1">
    <citation type="submission" date="2018-02" db="EMBL/GenBank/DDBJ databases">
        <title>Rhizophora mucronata_Transcriptome.</title>
        <authorList>
            <person name="Meera S.P."/>
            <person name="Sreeshan A."/>
            <person name="Augustine A."/>
        </authorList>
    </citation>
    <scope>NUCLEOTIDE SEQUENCE</scope>
    <source>
        <tissue evidence="1">Leaf</tissue>
    </source>
</reference>
<protein>
    <submittedName>
        <fullName evidence="1">Uncharacterized protein MANES_05G204700</fullName>
    </submittedName>
</protein>
<dbReference type="EMBL" id="GGEC01008404">
    <property type="protein sequence ID" value="MBW88887.1"/>
    <property type="molecule type" value="Transcribed_RNA"/>
</dbReference>
<proteinExistence type="predicted"/>
<organism evidence="1">
    <name type="scientific">Rhizophora mucronata</name>
    <name type="common">Asiatic mangrove</name>
    <dbReference type="NCBI Taxonomy" id="61149"/>
    <lineage>
        <taxon>Eukaryota</taxon>
        <taxon>Viridiplantae</taxon>
        <taxon>Streptophyta</taxon>
        <taxon>Embryophyta</taxon>
        <taxon>Tracheophyta</taxon>
        <taxon>Spermatophyta</taxon>
        <taxon>Magnoliopsida</taxon>
        <taxon>eudicotyledons</taxon>
        <taxon>Gunneridae</taxon>
        <taxon>Pentapetalae</taxon>
        <taxon>rosids</taxon>
        <taxon>fabids</taxon>
        <taxon>Malpighiales</taxon>
        <taxon>Rhizophoraceae</taxon>
        <taxon>Rhizophora</taxon>
    </lineage>
</organism>
<dbReference type="AlphaFoldDB" id="A0A2P2J658"/>
<sequence>MVSPDVPFAKSPMFKVASSSATLDSFILRRVFASSNLLSKYVTFCVRFNTWDSKELKFLGYSNWLDGIDS</sequence>